<dbReference type="InterPro" id="IPR014729">
    <property type="entry name" value="Rossmann-like_a/b/a_fold"/>
</dbReference>
<evidence type="ECO:0000256" key="9">
    <source>
        <dbReference type="HAMAP-Rule" id="MF_00049"/>
    </source>
</evidence>
<evidence type="ECO:0000256" key="4">
    <source>
        <dbReference type="ARBA" id="ARBA00022741"/>
    </source>
</evidence>
<keyword evidence="4 9" id="KW-0547">Nucleotide-binding</keyword>
<organism evidence="15 16">
    <name type="scientific">Vreelandella rituensis</name>
    <dbReference type="NCBI Taxonomy" id="2282306"/>
    <lineage>
        <taxon>Bacteria</taxon>
        <taxon>Pseudomonadati</taxon>
        <taxon>Pseudomonadota</taxon>
        <taxon>Gammaproteobacteria</taxon>
        <taxon>Oceanospirillales</taxon>
        <taxon>Halomonadaceae</taxon>
        <taxon>Vreelandella</taxon>
    </lineage>
</organism>
<evidence type="ECO:0000313" key="15">
    <source>
        <dbReference type="EMBL" id="RCV90753.1"/>
    </source>
</evidence>
<feature type="short sequence motif" description="'HIGH' region" evidence="9">
    <location>
        <begin position="42"/>
        <end position="52"/>
    </location>
</feature>
<dbReference type="Gene3D" id="1.10.730.10">
    <property type="entry name" value="Isoleucyl-tRNA Synthetase, Domain 1"/>
    <property type="match status" value="1"/>
</dbReference>
<dbReference type="FunFam" id="3.10.20.590:FF:000001">
    <property type="entry name" value="Leucine--tRNA ligase"/>
    <property type="match status" value="1"/>
</dbReference>
<dbReference type="HAMAP" id="MF_00049_B">
    <property type="entry name" value="Leu_tRNA_synth_B"/>
    <property type="match status" value="1"/>
</dbReference>
<dbReference type="Gene3D" id="3.90.740.10">
    <property type="entry name" value="Valyl/Leucyl/Isoleucyl-tRNA synthetase, editing domain"/>
    <property type="match status" value="1"/>
</dbReference>
<dbReference type="FunFam" id="3.40.50.620:FF:000003">
    <property type="entry name" value="Leucine--tRNA ligase"/>
    <property type="match status" value="1"/>
</dbReference>
<dbReference type="SUPFAM" id="SSF52374">
    <property type="entry name" value="Nucleotidylyl transferase"/>
    <property type="match status" value="1"/>
</dbReference>
<feature type="short sequence motif" description="'KMSKS' region" evidence="9">
    <location>
        <begin position="619"/>
        <end position="623"/>
    </location>
</feature>
<evidence type="ECO:0000256" key="3">
    <source>
        <dbReference type="ARBA" id="ARBA00022598"/>
    </source>
</evidence>
<dbReference type="Gene3D" id="3.40.50.620">
    <property type="entry name" value="HUPs"/>
    <property type="match status" value="2"/>
</dbReference>
<evidence type="ECO:0000259" key="11">
    <source>
        <dbReference type="Pfam" id="PF00133"/>
    </source>
</evidence>
<dbReference type="EMBL" id="QPIJ01000024">
    <property type="protein sequence ID" value="RCV90753.1"/>
    <property type="molecule type" value="Genomic_DNA"/>
</dbReference>
<dbReference type="NCBIfam" id="TIGR00396">
    <property type="entry name" value="leuS_bact"/>
    <property type="match status" value="1"/>
</dbReference>
<dbReference type="CDD" id="cd00812">
    <property type="entry name" value="LeuRS_core"/>
    <property type="match status" value="1"/>
</dbReference>
<evidence type="ECO:0000313" key="16">
    <source>
        <dbReference type="Proteomes" id="UP000253204"/>
    </source>
</evidence>
<dbReference type="InterPro" id="IPR009008">
    <property type="entry name" value="Val/Leu/Ile-tRNA-synth_edit"/>
</dbReference>
<evidence type="ECO:0000256" key="8">
    <source>
        <dbReference type="ARBA" id="ARBA00047469"/>
    </source>
</evidence>
<dbReference type="FunFam" id="2.20.28.290:FF:000001">
    <property type="entry name" value="Leucine--tRNA ligase"/>
    <property type="match status" value="1"/>
</dbReference>
<dbReference type="InterPro" id="IPR025709">
    <property type="entry name" value="Leu_tRNA-synth_edit"/>
</dbReference>
<dbReference type="Gene3D" id="3.10.20.590">
    <property type="match status" value="1"/>
</dbReference>
<feature type="domain" description="Aminoacyl-tRNA synthetase class Ia" evidence="11">
    <location>
        <begin position="618"/>
        <end position="658"/>
    </location>
</feature>
<dbReference type="SUPFAM" id="SSF50677">
    <property type="entry name" value="ValRS/IleRS/LeuRS editing domain"/>
    <property type="match status" value="1"/>
</dbReference>
<comment type="similarity">
    <text evidence="1 9 10">Belongs to the class-I aminoacyl-tRNA synthetase family.</text>
</comment>
<comment type="catalytic activity">
    <reaction evidence="8 9">
        <text>tRNA(Leu) + L-leucine + ATP = L-leucyl-tRNA(Leu) + AMP + diphosphate</text>
        <dbReference type="Rhea" id="RHEA:11688"/>
        <dbReference type="Rhea" id="RHEA-COMP:9613"/>
        <dbReference type="Rhea" id="RHEA-COMP:9622"/>
        <dbReference type="ChEBI" id="CHEBI:30616"/>
        <dbReference type="ChEBI" id="CHEBI:33019"/>
        <dbReference type="ChEBI" id="CHEBI:57427"/>
        <dbReference type="ChEBI" id="CHEBI:78442"/>
        <dbReference type="ChEBI" id="CHEBI:78494"/>
        <dbReference type="ChEBI" id="CHEBI:456215"/>
        <dbReference type="EC" id="6.1.1.4"/>
    </reaction>
</comment>
<dbReference type="GO" id="GO:0005829">
    <property type="term" value="C:cytosol"/>
    <property type="evidence" value="ECO:0007669"/>
    <property type="project" value="TreeGrafter"/>
</dbReference>
<comment type="caution">
    <text evidence="15">The sequence shown here is derived from an EMBL/GenBank/DDBJ whole genome shotgun (WGS) entry which is preliminary data.</text>
</comment>
<dbReference type="Gene3D" id="2.20.28.290">
    <property type="match status" value="1"/>
</dbReference>
<name>A0A368U6S3_9GAMM</name>
<keyword evidence="3 9" id="KW-0436">Ligase</keyword>
<dbReference type="RefSeq" id="WP_114486998.1">
    <property type="nucleotide sequence ID" value="NZ_CBCSHM010000029.1"/>
</dbReference>
<dbReference type="PRINTS" id="PR00985">
    <property type="entry name" value="TRNASYNTHLEU"/>
</dbReference>
<evidence type="ECO:0000256" key="1">
    <source>
        <dbReference type="ARBA" id="ARBA00005594"/>
    </source>
</evidence>
<dbReference type="GO" id="GO:0004823">
    <property type="term" value="F:leucine-tRNA ligase activity"/>
    <property type="evidence" value="ECO:0007669"/>
    <property type="project" value="UniProtKB-UniRule"/>
</dbReference>
<comment type="subcellular location">
    <subcellularLocation>
        <location evidence="9">Cytoplasm</location>
    </subcellularLocation>
</comment>
<gene>
    <name evidence="9" type="primary">leuS</name>
    <name evidence="15" type="ORF">DU506_11065</name>
</gene>
<evidence type="ECO:0000256" key="10">
    <source>
        <dbReference type="RuleBase" id="RU363035"/>
    </source>
</evidence>
<dbReference type="InterPro" id="IPR002302">
    <property type="entry name" value="Leu-tRNA-ligase"/>
</dbReference>
<dbReference type="InterPro" id="IPR013155">
    <property type="entry name" value="M/V/L/I-tRNA-synth_anticd-bd"/>
</dbReference>
<dbReference type="GO" id="GO:0002161">
    <property type="term" value="F:aminoacyl-tRNA deacylase activity"/>
    <property type="evidence" value="ECO:0007669"/>
    <property type="project" value="InterPro"/>
</dbReference>
<keyword evidence="16" id="KW-1185">Reference proteome</keyword>
<proteinExistence type="inferred from homology"/>
<dbReference type="SUPFAM" id="SSF47323">
    <property type="entry name" value="Anticodon-binding domain of a subclass of class I aminoacyl-tRNA synthetases"/>
    <property type="match status" value="1"/>
</dbReference>
<dbReference type="FunFam" id="1.10.730.10:FF:000011">
    <property type="entry name" value="Leucine--tRNA ligase chloroplastic/mitochondrial"/>
    <property type="match status" value="1"/>
</dbReference>
<dbReference type="GO" id="GO:0006429">
    <property type="term" value="P:leucyl-tRNA aminoacylation"/>
    <property type="evidence" value="ECO:0007669"/>
    <property type="project" value="UniProtKB-UniRule"/>
</dbReference>
<accession>A0A368U6S3</accession>
<dbReference type="FunFam" id="3.90.740.10:FF:000012">
    <property type="entry name" value="Leucine--tRNA ligase"/>
    <property type="match status" value="1"/>
</dbReference>
<feature type="domain" description="Methionyl/Valyl/Leucyl/Isoleucyl-tRNA synthetase anticodon-binding" evidence="12">
    <location>
        <begin position="699"/>
        <end position="826"/>
    </location>
</feature>
<dbReference type="Pfam" id="PF13603">
    <property type="entry name" value="tRNA-synt_1_2"/>
    <property type="match status" value="1"/>
</dbReference>
<dbReference type="Pfam" id="PF09334">
    <property type="entry name" value="tRNA-synt_1g"/>
    <property type="match status" value="1"/>
</dbReference>
<reference evidence="15 16" key="1">
    <citation type="submission" date="2018-07" db="EMBL/GenBank/DDBJ databases">
        <title>Halomonas rutogse sp. nov., isolated from Lake TangqianCo on Tibetan Plateau.</title>
        <authorList>
            <person name="Lu H."/>
            <person name="Xing P."/>
            <person name="Wu Q."/>
        </authorList>
    </citation>
    <scope>NUCLEOTIDE SEQUENCE [LARGE SCALE GENOMIC DNA]</scope>
    <source>
        <strain evidence="15 16">TQ8S</strain>
    </source>
</reference>
<dbReference type="Proteomes" id="UP000253204">
    <property type="component" value="Unassembled WGS sequence"/>
</dbReference>
<dbReference type="OrthoDB" id="9810365at2"/>
<evidence type="ECO:0000256" key="2">
    <source>
        <dbReference type="ARBA" id="ARBA00022490"/>
    </source>
</evidence>
<dbReference type="InterPro" id="IPR001412">
    <property type="entry name" value="aa-tRNA-synth_I_CS"/>
</dbReference>
<dbReference type="Pfam" id="PF08264">
    <property type="entry name" value="Anticodon_1"/>
    <property type="match status" value="1"/>
</dbReference>
<dbReference type="InterPro" id="IPR015413">
    <property type="entry name" value="Methionyl/Leucyl_tRNA_Synth"/>
</dbReference>
<dbReference type="GO" id="GO:0005524">
    <property type="term" value="F:ATP binding"/>
    <property type="evidence" value="ECO:0007669"/>
    <property type="project" value="UniProtKB-UniRule"/>
</dbReference>
<keyword evidence="5 9" id="KW-0067">ATP-binding</keyword>
<keyword evidence="6 9" id="KW-0648">Protein biosynthesis</keyword>
<evidence type="ECO:0000256" key="7">
    <source>
        <dbReference type="ARBA" id="ARBA00023146"/>
    </source>
</evidence>
<dbReference type="InterPro" id="IPR002300">
    <property type="entry name" value="aa-tRNA-synth_Ia"/>
</dbReference>
<dbReference type="AlphaFoldDB" id="A0A368U6S3"/>
<protein>
    <recommendedName>
        <fullName evidence="9">Leucine--tRNA ligase</fullName>
        <ecNumber evidence="9">6.1.1.4</ecNumber>
    </recommendedName>
    <alternativeName>
        <fullName evidence="9">Leucyl-tRNA synthetase</fullName>
        <shortName evidence="9">LeuRS</shortName>
    </alternativeName>
</protein>
<feature type="domain" description="Methionyl/Leucyl tRNA synthetase" evidence="13">
    <location>
        <begin position="39"/>
        <end position="171"/>
    </location>
</feature>
<evidence type="ECO:0000256" key="5">
    <source>
        <dbReference type="ARBA" id="ARBA00022840"/>
    </source>
</evidence>
<dbReference type="CDD" id="cd07958">
    <property type="entry name" value="Anticodon_Ia_Leu_BEm"/>
    <property type="match status" value="1"/>
</dbReference>
<keyword evidence="2 9" id="KW-0963">Cytoplasm</keyword>
<dbReference type="PANTHER" id="PTHR43740">
    <property type="entry name" value="LEUCYL-TRNA SYNTHETASE"/>
    <property type="match status" value="1"/>
</dbReference>
<evidence type="ECO:0000259" key="14">
    <source>
        <dbReference type="Pfam" id="PF13603"/>
    </source>
</evidence>
<dbReference type="PANTHER" id="PTHR43740:SF2">
    <property type="entry name" value="LEUCINE--TRNA LIGASE, MITOCHONDRIAL"/>
    <property type="match status" value="1"/>
</dbReference>
<keyword evidence="7 9" id="KW-0030">Aminoacyl-tRNA synthetase</keyword>
<evidence type="ECO:0000259" key="13">
    <source>
        <dbReference type="Pfam" id="PF09334"/>
    </source>
</evidence>
<evidence type="ECO:0000256" key="6">
    <source>
        <dbReference type="ARBA" id="ARBA00022917"/>
    </source>
</evidence>
<feature type="domain" description="Aminoacyl-tRNA synthetase class Ia" evidence="11">
    <location>
        <begin position="421"/>
        <end position="571"/>
    </location>
</feature>
<dbReference type="PROSITE" id="PS00178">
    <property type="entry name" value="AA_TRNA_LIGASE_I"/>
    <property type="match status" value="1"/>
</dbReference>
<evidence type="ECO:0000259" key="12">
    <source>
        <dbReference type="Pfam" id="PF08264"/>
    </source>
</evidence>
<dbReference type="InterPro" id="IPR009080">
    <property type="entry name" value="tRNAsynth_Ia_anticodon-bd"/>
</dbReference>
<dbReference type="EC" id="6.1.1.4" evidence="9"/>
<sequence length="865" mass="96736">MDAHYSPRDIERDAQQYWDKNQCFKAVEDANREKFYCLSMFPYPSGKLHMGHVRNYTIGDVVSRFQRMQGKNVMQPMGWDAFGMPAENAAIQNQVPPAEWTYQNIDYMRNQLKALGFAYDWSREFATCDTSYYRWEQWFFTRLVEKGLVYKKMSTVNWDPVDQTVLANEQVIEGRGWRSGALVERKEIPLWFLKITDYAEELLADLDKVEWPEQVKTMQRNWIGKSRGVELSFDIKAADSTPSSAISVYTTRPDTLMGVTYVAVAAGHPLAKQAAQADAELAAFCDECARGGTSEAAMATMEKKGMPTGHKAVHPLSGEEVPVFVANFVLMEYGTGAVMAVPGHDQRDWEFATKYGLSIKAVIADEKGNEPDISQGAYAEYGPLIHSGEFDGLNFEQAFEAIAGALKALGKGEVKTNFRLRDWGVARQRYWGAPIPVKYGPEGQTVPLTDAELPVELPMEVTVDASGSPLKKMPEFSELGDGWIRETDTFDTFMESSWYYARFCCADNHDAMLDERANYWLPVDLYIGGIEHAILHLLYARFFHKLMRDFGLVDSDEPFQQLLTQGMVIAETYYRSTANGGKQWFNPADVEVKRDEKGRPVSAILIGDGQPVEMGGIEKMSKSKNNGVDPQSMIDKFGADTVRLFMMFAAPPEQSLEWSDSGVEGAHRFLKRLWRQVSEHLEAREPVALDIAALDDDQKALRRKTHETLKKAGDDIGRRTTFNTAIAAVMELSNALGRFQNEGDAANPQSLAISREALEACVLLLAPITPHTCHALWQALGHSEPAIDAAWPAVDEAALTRDTLELVVQVNGKLRARIEVPADADKATVEDMAMSQENVQRHLEGKTVRKVIVVPGKLVNIVVSG</sequence>
<feature type="domain" description="Leucyl-tRNA synthetase editing" evidence="14">
    <location>
        <begin position="220"/>
        <end position="405"/>
    </location>
</feature>
<feature type="binding site" evidence="9">
    <location>
        <position position="622"/>
    </location>
    <ligand>
        <name>ATP</name>
        <dbReference type="ChEBI" id="CHEBI:30616"/>
    </ligand>
</feature>
<dbReference type="Pfam" id="PF00133">
    <property type="entry name" value="tRNA-synt_1"/>
    <property type="match status" value="2"/>
</dbReference>